<reference evidence="1 2" key="1">
    <citation type="submission" date="2019-03" db="EMBL/GenBank/DDBJ databases">
        <title>This is whole genome sequence of Paenibacillus sp MS74 strain.</title>
        <authorList>
            <person name="Trinh H.N."/>
        </authorList>
    </citation>
    <scope>NUCLEOTIDE SEQUENCE [LARGE SCALE GENOMIC DNA]</scope>
    <source>
        <strain evidence="1 2">MS74</strain>
    </source>
</reference>
<gene>
    <name evidence="1" type="ORF">E1757_11510</name>
</gene>
<protein>
    <submittedName>
        <fullName evidence="1">Uncharacterized protein</fullName>
    </submittedName>
</protein>
<evidence type="ECO:0000313" key="2">
    <source>
        <dbReference type="Proteomes" id="UP000295636"/>
    </source>
</evidence>
<comment type="caution">
    <text evidence="1">The sequence shown here is derived from an EMBL/GenBank/DDBJ whole genome shotgun (WGS) entry which is preliminary data.</text>
</comment>
<name>A0A4V2ZTR0_9BACL</name>
<organism evidence="1 2">
    <name type="scientific">Paenibacillus piri</name>
    <dbReference type="NCBI Taxonomy" id="2547395"/>
    <lineage>
        <taxon>Bacteria</taxon>
        <taxon>Bacillati</taxon>
        <taxon>Bacillota</taxon>
        <taxon>Bacilli</taxon>
        <taxon>Bacillales</taxon>
        <taxon>Paenibacillaceae</taxon>
        <taxon>Paenibacillus</taxon>
    </lineage>
</organism>
<dbReference type="AlphaFoldDB" id="A0A4V2ZTR0"/>
<keyword evidence="2" id="KW-1185">Reference proteome</keyword>
<evidence type="ECO:0000313" key="1">
    <source>
        <dbReference type="EMBL" id="TDF98124.1"/>
    </source>
</evidence>
<dbReference type="OrthoDB" id="9800461at2"/>
<proteinExistence type="predicted"/>
<dbReference type="Proteomes" id="UP000295636">
    <property type="component" value="Unassembled WGS sequence"/>
</dbReference>
<sequence>MDADLQKKLRIQTGQRLLLLNAPEGYLSRFTPLPDGVQLDERPVYDGDEAVQPYDLAQLFVRSVAELAETAPVACKRSRRMRCSGFVIRRKARRSRPI</sequence>
<accession>A0A4V2ZTR0</accession>
<dbReference type="EMBL" id="SMRT01000004">
    <property type="protein sequence ID" value="TDF98124.1"/>
    <property type="molecule type" value="Genomic_DNA"/>
</dbReference>
<dbReference type="RefSeq" id="WP_133227917.1">
    <property type="nucleotide sequence ID" value="NZ_SMRT01000004.1"/>
</dbReference>